<evidence type="ECO:0000313" key="2">
    <source>
        <dbReference type="EMBL" id="MEX6691127.1"/>
    </source>
</evidence>
<feature type="transmembrane region" description="Helical" evidence="1">
    <location>
        <begin position="12"/>
        <end position="35"/>
    </location>
</feature>
<proteinExistence type="predicted"/>
<comment type="caution">
    <text evidence="2">The sequence shown here is derived from an EMBL/GenBank/DDBJ whole genome shotgun (WGS) entry which is preliminary data.</text>
</comment>
<dbReference type="EMBL" id="JAULBC010000013">
    <property type="protein sequence ID" value="MEX6691127.1"/>
    <property type="molecule type" value="Genomic_DNA"/>
</dbReference>
<dbReference type="RefSeq" id="WP_369332543.1">
    <property type="nucleotide sequence ID" value="NZ_JAULBC010000013.1"/>
</dbReference>
<organism evidence="2 3">
    <name type="scientific">Danxiaibacter flavus</name>
    <dbReference type="NCBI Taxonomy" id="3049108"/>
    <lineage>
        <taxon>Bacteria</taxon>
        <taxon>Pseudomonadati</taxon>
        <taxon>Bacteroidota</taxon>
        <taxon>Chitinophagia</taxon>
        <taxon>Chitinophagales</taxon>
        <taxon>Chitinophagaceae</taxon>
        <taxon>Danxiaibacter</taxon>
    </lineage>
</organism>
<dbReference type="Proteomes" id="UP001560573">
    <property type="component" value="Unassembled WGS sequence"/>
</dbReference>
<keyword evidence="1" id="KW-0472">Membrane</keyword>
<keyword evidence="3" id="KW-1185">Reference proteome</keyword>
<sequence length="78" mass="9244">MEPEVKEFLRRVIVTLSTGLLWMLINSTAGIMYGYAFFDNGVRLGNILFYIWFLASLALLIWYMYKLWTKPMPRQDSE</sequence>
<evidence type="ECO:0000256" key="1">
    <source>
        <dbReference type="SAM" id="Phobius"/>
    </source>
</evidence>
<keyword evidence="1" id="KW-1133">Transmembrane helix</keyword>
<feature type="transmembrane region" description="Helical" evidence="1">
    <location>
        <begin position="47"/>
        <end position="65"/>
    </location>
</feature>
<evidence type="ECO:0000313" key="3">
    <source>
        <dbReference type="Proteomes" id="UP001560573"/>
    </source>
</evidence>
<accession>A0ABV3ZML0</accession>
<reference evidence="2 3" key="1">
    <citation type="submission" date="2023-07" db="EMBL/GenBank/DDBJ databases">
        <authorList>
            <person name="Lian W.-H."/>
        </authorList>
    </citation>
    <scope>NUCLEOTIDE SEQUENCE [LARGE SCALE GENOMIC DNA]</scope>
    <source>
        <strain evidence="2 3">SYSU DXS3180</strain>
    </source>
</reference>
<keyword evidence="1" id="KW-0812">Transmembrane</keyword>
<gene>
    <name evidence="2" type="ORF">QTN47_26700</name>
</gene>
<name>A0ABV3ZML0_9BACT</name>
<protein>
    <submittedName>
        <fullName evidence="2">Uncharacterized protein</fullName>
    </submittedName>
</protein>